<accession>A0A7S1FUU5</accession>
<gene>
    <name evidence="2" type="ORF">CHYS00102_LOCUS16866</name>
</gene>
<evidence type="ECO:0000256" key="1">
    <source>
        <dbReference type="SAM" id="MobiDB-lite"/>
    </source>
</evidence>
<name>A0A7S1FUU5_9STRA</name>
<protein>
    <submittedName>
        <fullName evidence="2">Uncharacterized protein</fullName>
    </submittedName>
</protein>
<feature type="region of interest" description="Disordered" evidence="1">
    <location>
        <begin position="127"/>
        <end position="164"/>
    </location>
</feature>
<dbReference type="EMBL" id="HBFR01023507">
    <property type="protein sequence ID" value="CAD8889661.1"/>
    <property type="molecule type" value="Transcribed_RNA"/>
</dbReference>
<dbReference type="AlphaFoldDB" id="A0A7S1FUU5"/>
<sequence>MNPKLQDTIVILSTVTAKTAAATVRKTADTFSLAVASMVASQVKVLEAKASVTLAAAPMRRTPVAPKVRTDRGVFSRTRGSVRLLTSSTSARLTLHCTSFLDGVMAESKERSCRYLDRLEPGDQEALEREAEAAAQQEEAQPEEEAVQPSEEAEAHQEEAEVEAELPRLPETMAAGDTSNDVAKVDAEAPSEQDVPLSALPCPRRLPLLPAPLLPRPPSHCLPRPAPFTLDNNVAIFWPA</sequence>
<organism evidence="2">
    <name type="scientific">Corethron hystrix</name>
    <dbReference type="NCBI Taxonomy" id="216773"/>
    <lineage>
        <taxon>Eukaryota</taxon>
        <taxon>Sar</taxon>
        <taxon>Stramenopiles</taxon>
        <taxon>Ochrophyta</taxon>
        <taxon>Bacillariophyta</taxon>
        <taxon>Coscinodiscophyceae</taxon>
        <taxon>Corethrophycidae</taxon>
        <taxon>Corethrales</taxon>
        <taxon>Corethraceae</taxon>
        <taxon>Corethron</taxon>
    </lineage>
</organism>
<proteinExistence type="predicted"/>
<evidence type="ECO:0000313" key="2">
    <source>
        <dbReference type="EMBL" id="CAD8889661.1"/>
    </source>
</evidence>
<reference evidence="2" key="1">
    <citation type="submission" date="2021-01" db="EMBL/GenBank/DDBJ databases">
        <authorList>
            <person name="Corre E."/>
            <person name="Pelletier E."/>
            <person name="Niang G."/>
            <person name="Scheremetjew M."/>
            <person name="Finn R."/>
            <person name="Kale V."/>
            <person name="Holt S."/>
            <person name="Cochrane G."/>
            <person name="Meng A."/>
            <person name="Brown T."/>
            <person name="Cohen L."/>
        </authorList>
    </citation>
    <scope>NUCLEOTIDE SEQUENCE</scope>
    <source>
        <strain evidence="2">308</strain>
    </source>
</reference>